<dbReference type="AlphaFoldDB" id="A0A2P5EXI4"/>
<reference evidence="3" key="1">
    <citation type="submission" date="2016-06" db="EMBL/GenBank/DDBJ databases">
        <title>Parallel loss of symbiosis genes in relatives of nitrogen-fixing non-legume Parasponia.</title>
        <authorList>
            <person name="Van Velzen R."/>
            <person name="Holmer R."/>
            <person name="Bu F."/>
            <person name="Rutten L."/>
            <person name="Van Zeijl A."/>
            <person name="Liu W."/>
            <person name="Santuari L."/>
            <person name="Cao Q."/>
            <person name="Sharma T."/>
            <person name="Shen D."/>
            <person name="Roswanjaya Y."/>
            <person name="Wardhani T."/>
            <person name="Kalhor M.S."/>
            <person name="Jansen J."/>
            <person name="Van den Hoogen J."/>
            <person name="Gungor B."/>
            <person name="Hartog M."/>
            <person name="Hontelez J."/>
            <person name="Verver J."/>
            <person name="Yang W.-C."/>
            <person name="Schijlen E."/>
            <person name="Repin R."/>
            <person name="Schilthuizen M."/>
            <person name="Schranz E."/>
            <person name="Heidstra R."/>
            <person name="Miyata K."/>
            <person name="Fedorova E."/>
            <person name="Kohlen W."/>
            <person name="Bisseling T."/>
            <person name="Smit S."/>
            <person name="Geurts R."/>
        </authorList>
    </citation>
    <scope>NUCLEOTIDE SEQUENCE [LARGE SCALE GENOMIC DNA]</scope>
    <source>
        <strain evidence="3">cv. RG33-2</strain>
    </source>
</reference>
<proteinExistence type="predicted"/>
<dbReference type="Proteomes" id="UP000237000">
    <property type="component" value="Unassembled WGS sequence"/>
</dbReference>
<dbReference type="InParanoid" id="A0A2P5EXI4"/>
<feature type="non-terminal residue" evidence="2">
    <location>
        <position position="1"/>
    </location>
</feature>
<evidence type="ECO:0000256" key="1">
    <source>
        <dbReference type="SAM" id="Phobius"/>
    </source>
</evidence>
<protein>
    <submittedName>
        <fullName evidence="2">Uncharacterized protein</fullName>
    </submittedName>
</protein>
<gene>
    <name evidence="2" type="ORF">TorRG33x02_138990</name>
</gene>
<comment type="caution">
    <text evidence="2">The sequence shown here is derived from an EMBL/GenBank/DDBJ whole genome shotgun (WGS) entry which is preliminary data.</text>
</comment>
<evidence type="ECO:0000313" key="2">
    <source>
        <dbReference type="EMBL" id="PON90249.1"/>
    </source>
</evidence>
<dbReference type="EMBL" id="JXTC01000085">
    <property type="protein sequence ID" value="PON90249.1"/>
    <property type="molecule type" value="Genomic_DNA"/>
</dbReference>
<sequence>DFGDGIGRSLKLSSRLICHHGMLWFTDYVLLFFFFLQIVLAY</sequence>
<keyword evidence="1" id="KW-0472">Membrane</keyword>
<keyword evidence="1" id="KW-1133">Transmembrane helix</keyword>
<evidence type="ECO:0000313" key="3">
    <source>
        <dbReference type="Proteomes" id="UP000237000"/>
    </source>
</evidence>
<feature type="transmembrane region" description="Helical" evidence="1">
    <location>
        <begin position="21"/>
        <end position="40"/>
    </location>
</feature>
<keyword evidence="1" id="KW-0812">Transmembrane</keyword>
<name>A0A2P5EXI4_TREOI</name>
<keyword evidence="3" id="KW-1185">Reference proteome</keyword>
<accession>A0A2P5EXI4</accession>
<organism evidence="2 3">
    <name type="scientific">Trema orientale</name>
    <name type="common">Charcoal tree</name>
    <name type="synonym">Celtis orientalis</name>
    <dbReference type="NCBI Taxonomy" id="63057"/>
    <lineage>
        <taxon>Eukaryota</taxon>
        <taxon>Viridiplantae</taxon>
        <taxon>Streptophyta</taxon>
        <taxon>Embryophyta</taxon>
        <taxon>Tracheophyta</taxon>
        <taxon>Spermatophyta</taxon>
        <taxon>Magnoliopsida</taxon>
        <taxon>eudicotyledons</taxon>
        <taxon>Gunneridae</taxon>
        <taxon>Pentapetalae</taxon>
        <taxon>rosids</taxon>
        <taxon>fabids</taxon>
        <taxon>Rosales</taxon>
        <taxon>Cannabaceae</taxon>
        <taxon>Trema</taxon>
    </lineage>
</organism>